<keyword evidence="6 8" id="KW-1133">Transmembrane helix</keyword>
<dbReference type="EC" id="2.4.1.-" evidence="8"/>
<dbReference type="InterPro" id="IPR008166">
    <property type="entry name" value="Glyco_transf_92"/>
</dbReference>
<dbReference type="Pfam" id="PF01697">
    <property type="entry name" value="Glyco_transf_92"/>
    <property type="match status" value="1"/>
</dbReference>
<evidence type="ECO:0000256" key="8">
    <source>
        <dbReference type="RuleBase" id="RU366017"/>
    </source>
</evidence>
<keyword evidence="3 8" id="KW-0328">Glycosyltransferase</keyword>
<name>A0A9N9WYL4_9DIPT</name>
<reference evidence="9" key="1">
    <citation type="submission" date="2022-01" db="EMBL/GenBank/DDBJ databases">
        <authorList>
            <person name="King R."/>
        </authorList>
    </citation>
    <scope>NUCLEOTIDE SEQUENCE</scope>
</reference>
<reference evidence="9" key="2">
    <citation type="submission" date="2022-10" db="EMBL/GenBank/DDBJ databases">
        <authorList>
            <consortium name="ENA_rothamsted_submissions"/>
            <consortium name="culmorum"/>
            <person name="King R."/>
        </authorList>
    </citation>
    <scope>NUCLEOTIDE SEQUENCE</scope>
</reference>
<comment type="similarity">
    <text evidence="2 8">Belongs to the glycosyltransferase 92 family.</text>
</comment>
<keyword evidence="4 8" id="KW-0808">Transferase</keyword>
<protein>
    <recommendedName>
        <fullName evidence="8">Glycosyltransferase family 92 protein</fullName>
        <ecNumber evidence="8">2.4.1.-</ecNumber>
    </recommendedName>
</protein>
<evidence type="ECO:0000313" key="9">
    <source>
        <dbReference type="EMBL" id="CAG9810814.1"/>
    </source>
</evidence>
<evidence type="ECO:0000256" key="5">
    <source>
        <dbReference type="ARBA" id="ARBA00022692"/>
    </source>
</evidence>
<keyword evidence="5 8" id="KW-0812">Transmembrane</keyword>
<dbReference type="AlphaFoldDB" id="A0A9N9WYL4"/>
<dbReference type="GO" id="GO:0016757">
    <property type="term" value="F:glycosyltransferase activity"/>
    <property type="evidence" value="ECO:0007669"/>
    <property type="project" value="UniProtKB-UniRule"/>
</dbReference>
<evidence type="ECO:0000256" key="7">
    <source>
        <dbReference type="ARBA" id="ARBA00023136"/>
    </source>
</evidence>
<evidence type="ECO:0000256" key="3">
    <source>
        <dbReference type="ARBA" id="ARBA00022676"/>
    </source>
</evidence>
<evidence type="ECO:0000256" key="1">
    <source>
        <dbReference type="ARBA" id="ARBA00004167"/>
    </source>
</evidence>
<dbReference type="PANTHER" id="PTHR21461:SF83">
    <property type="entry name" value="GLYCOSYLTRANSFERASE FAMILY 92 PROTEIN"/>
    <property type="match status" value="1"/>
</dbReference>
<dbReference type="EMBL" id="OU895880">
    <property type="protein sequence ID" value="CAG9810814.1"/>
    <property type="molecule type" value="Genomic_DNA"/>
</dbReference>
<dbReference type="Proteomes" id="UP001153620">
    <property type="component" value="Chromosome 4"/>
</dbReference>
<evidence type="ECO:0000256" key="6">
    <source>
        <dbReference type="ARBA" id="ARBA00022989"/>
    </source>
</evidence>
<gene>
    <name evidence="9" type="ORF">CHIRRI_LOCUS13626</name>
</gene>
<feature type="transmembrane region" description="Helical" evidence="8">
    <location>
        <begin position="9"/>
        <end position="32"/>
    </location>
</feature>
<proteinExistence type="inferred from homology"/>
<evidence type="ECO:0000313" key="10">
    <source>
        <dbReference type="Proteomes" id="UP001153620"/>
    </source>
</evidence>
<evidence type="ECO:0000256" key="4">
    <source>
        <dbReference type="ARBA" id="ARBA00022679"/>
    </source>
</evidence>
<keyword evidence="7 8" id="KW-0472">Membrane</keyword>
<accession>A0A9N9WYL4</accession>
<dbReference type="PANTHER" id="PTHR21461">
    <property type="entry name" value="GLYCOSYLTRANSFERASE FAMILY 92 PROTEIN"/>
    <property type="match status" value="1"/>
</dbReference>
<sequence>MTILTQKRIFISLCLLGATINMTLTLFSSAWINTSLQHQQSLTKSMIMLKNCQNIEDLEWLLFENHHKMTKYQKVHNKLRQNLEELSKICHKYINSTNLTPSSFKFHQQQTLNIIKGSYLNFSFPNDSSFNPDLSCGRFPLESDLNITDIYWQVTNTTNGTFYLYNAYYDDRKGVNGLPFVRILALINVLDPVVKTFCQFWYENVNEPLVAEVYEYRYIWNNDWGSNKKGASPYLISCRVPLAAAPSHVSLVERRCGSANNLLKVKNKRPKRNKKEAFIVSNKRPKRNKKEAFIVSVKRFEFTDDISLQIIEWSEILKILGVNKVEFFVHFCHSNVLNVLKFYESEGFMNVKFIKYPSDFQNERKKNWHQYSQNQLISYHDTFYEHMYSYDFMVPMDTDEFIMPLRDEDRTWNDLLKRTIQKSRKKKKQKFDCYPVDNHYFLLQSSHQNEAIAGIPKNLYFLPNIYRANNFTKNGGNAKTFMKMDRVLTVHNHFPFSCLDDQNDFKCKRFGVAREDGQLSHYRVNCTNKECKESIDDPVRDESLWKFKDEILGNVRDVIERIKKYTKGEVDLKLEEVT</sequence>
<evidence type="ECO:0000256" key="2">
    <source>
        <dbReference type="ARBA" id="ARBA00007647"/>
    </source>
</evidence>
<dbReference type="GO" id="GO:0016020">
    <property type="term" value="C:membrane"/>
    <property type="evidence" value="ECO:0007669"/>
    <property type="project" value="UniProtKB-SubCell"/>
</dbReference>
<comment type="subcellular location">
    <subcellularLocation>
        <location evidence="1">Membrane</location>
        <topology evidence="1">Single-pass membrane protein</topology>
    </subcellularLocation>
</comment>
<organism evidence="9 10">
    <name type="scientific">Chironomus riparius</name>
    <dbReference type="NCBI Taxonomy" id="315576"/>
    <lineage>
        <taxon>Eukaryota</taxon>
        <taxon>Metazoa</taxon>
        <taxon>Ecdysozoa</taxon>
        <taxon>Arthropoda</taxon>
        <taxon>Hexapoda</taxon>
        <taxon>Insecta</taxon>
        <taxon>Pterygota</taxon>
        <taxon>Neoptera</taxon>
        <taxon>Endopterygota</taxon>
        <taxon>Diptera</taxon>
        <taxon>Nematocera</taxon>
        <taxon>Chironomoidea</taxon>
        <taxon>Chironomidae</taxon>
        <taxon>Chironominae</taxon>
        <taxon>Chironomus</taxon>
    </lineage>
</organism>
<dbReference type="OrthoDB" id="7773765at2759"/>
<dbReference type="GO" id="GO:0005737">
    <property type="term" value="C:cytoplasm"/>
    <property type="evidence" value="ECO:0007669"/>
    <property type="project" value="TreeGrafter"/>
</dbReference>
<keyword evidence="10" id="KW-1185">Reference proteome</keyword>